<protein>
    <submittedName>
        <fullName evidence="2">Uncharacterized protein</fullName>
    </submittedName>
</protein>
<accession>A0A7G1PET9</accession>
<dbReference type="EMBL" id="AP023440">
    <property type="protein sequence ID" value="BCL33091.1"/>
    <property type="molecule type" value="Genomic_DNA"/>
</dbReference>
<reference evidence="2 3" key="1">
    <citation type="journal article" date="2014" name="Int. J. Syst. Evol. Microbiol.">
        <title>Complete genome sequence of Corynebacterium casei LMG S-19264T (=DSM 44701T), isolated from a smear-ripened cheese.</title>
        <authorList>
            <consortium name="US DOE Joint Genome Institute (JGI-PGF)"/>
            <person name="Walter F."/>
            <person name="Albersmeier A."/>
            <person name="Kalinowski J."/>
            <person name="Ruckert C."/>
        </authorList>
    </citation>
    <scope>NUCLEOTIDE SEQUENCE [LARGE SCALE GENOMIC DNA]</scope>
    <source>
        <strain evidence="2 3">JCM 4677</strain>
    </source>
</reference>
<feature type="compositionally biased region" description="Acidic residues" evidence="1">
    <location>
        <begin position="12"/>
        <end position="24"/>
    </location>
</feature>
<dbReference type="KEGG" id="sgm:GCM10017557_79500"/>
<keyword evidence="3" id="KW-1185">Reference proteome</keyword>
<proteinExistence type="predicted"/>
<gene>
    <name evidence="2" type="ORF">GCM10017557_79500</name>
</gene>
<evidence type="ECO:0000313" key="2">
    <source>
        <dbReference type="EMBL" id="BCL33091.1"/>
    </source>
</evidence>
<sequence length="79" mass="7991">MSSAVGTAVGDWDGEPDDGADEDAVGTPRDGTDEADADDALRGGDVSSLPPARAVPVIAATSAPEVSRTSDMRFMANLL</sequence>
<organism evidence="2 3">
    <name type="scientific">Streptomyces aurantiacus</name>
    <dbReference type="NCBI Taxonomy" id="47760"/>
    <lineage>
        <taxon>Bacteria</taxon>
        <taxon>Bacillati</taxon>
        <taxon>Actinomycetota</taxon>
        <taxon>Actinomycetes</taxon>
        <taxon>Kitasatosporales</taxon>
        <taxon>Streptomycetaceae</taxon>
        <taxon>Streptomyces</taxon>
        <taxon>Streptomyces aurantiacus group</taxon>
    </lineage>
</organism>
<dbReference type="AlphaFoldDB" id="A0A7G1PET9"/>
<evidence type="ECO:0000256" key="1">
    <source>
        <dbReference type="SAM" id="MobiDB-lite"/>
    </source>
</evidence>
<evidence type="ECO:0000313" key="3">
    <source>
        <dbReference type="Proteomes" id="UP000516444"/>
    </source>
</evidence>
<feature type="region of interest" description="Disordered" evidence="1">
    <location>
        <begin position="1"/>
        <end position="50"/>
    </location>
</feature>
<dbReference type="Proteomes" id="UP000516444">
    <property type="component" value="Chromosome"/>
</dbReference>
<name>A0A7G1PET9_9ACTN</name>